<evidence type="ECO:0000313" key="4">
    <source>
        <dbReference type="Proteomes" id="UP000257109"/>
    </source>
</evidence>
<reference evidence="3" key="1">
    <citation type="submission" date="2018-05" db="EMBL/GenBank/DDBJ databases">
        <title>Draft genome of Mucuna pruriens seed.</title>
        <authorList>
            <person name="Nnadi N.E."/>
            <person name="Vos R."/>
            <person name="Hasami M.H."/>
            <person name="Devisetty U.K."/>
            <person name="Aguiy J.C."/>
        </authorList>
    </citation>
    <scope>NUCLEOTIDE SEQUENCE [LARGE SCALE GENOMIC DNA]</scope>
    <source>
        <strain evidence="3">JCA_2017</strain>
    </source>
</reference>
<protein>
    <submittedName>
        <fullName evidence="3">Gag-Pol polyprotein</fullName>
    </submittedName>
</protein>
<dbReference type="Gene3D" id="3.30.420.10">
    <property type="entry name" value="Ribonuclease H-like superfamily/Ribonuclease H"/>
    <property type="match status" value="1"/>
</dbReference>
<name>A0A371GS68_MUCPR</name>
<dbReference type="OrthoDB" id="1744372at2759"/>
<dbReference type="STRING" id="157652.A0A371GS68"/>
<keyword evidence="4" id="KW-1185">Reference proteome</keyword>
<dbReference type="InterPro" id="IPR036397">
    <property type="entry name" value="RNaseH_sf"/>
</dbReference>
<dbReference type="InterPro" id="IPR001584">
    <property type="entry name" value="Integrase_cat-core"/>
</dbReference>
<dbReference type="EMBL" id="QJKJ01004652">
    <property type="protein sequence ID" value="RDX93273.1"/>
    <property type="molecule type" value="Genomic_DNA"/>
</dbReference>
<evidence type="ECO:0000259" key="2">
    <source>
        <dbReference type="PROSITE" id="PS50994"/>
    </source>
</evidence>
<feature type="signal peptide" evidence="1">
    <location>
        <begin position="1"/>
        <end position="15"/>
    </location>
</feature>
<organism evidence="3 4">
    <name type="scientific">Mucuna pruriens</name>
    <name type="common">Velvet bean</name>
    <name type="synonym">Dolichos pruriens</name>
    <dbReference type="NCBI Taxonomy" id="157652"/>
    <lineage>
        <taxon>Eukaryota</taxon>
        <taxon>Viridiplantae</taxon>
        <taxon>Streptophyta</taxon>
        <taxon>Embryophyta</taxon>
        <taxon>Tracheophyta</taxon>
        <taxon>Spermatophyta</taxon>
        <taxon>Magnoliopsida</taxon>
        <taxon>eudicotyledons</taxon>
        <taxon>Gunneridae</taxon>
        <taxon>Pentapetalae</taxon>
        <taxon>rosids</taxon>
        <taxon>fabids</taxon>
        <taxon>Fabales</taxon>
        <taxon>Fabaceae</taxon>
        <taxon>Papilionoideae</taxon>
        <taxon>50 kb inversion clade</taxon>
        <taxon>NPAAA clade</taxon>
        <taxon>indigoferoid/millettioid clade</taxon>
        <taxon>Phaseoleae</taxon>
        <taxon>Mucuna</taxon>
    </lineage>
</organism>
<dbReference type="SUPFAM" id="SSF53098">
    <property type="entry name" value="Ribonuclease H-like"/>
    <property type="match status" value="1"/>
</dbReference>
<dbReference type="PANTHER" id="PTHR37984">
    <property type="entry name" value="PROTEIN CBG26694"/>
    <property type="match status" value="1"/>
</dbReference>
<feature type="non-terminal residue" evidence="3">
    <location>
        <position position="1"/>
    </location>
</feature>
<evidence type="ECO:0000313" key="3">
    <source>
        <dbReference type="EMBL" id="RDX93273.1"/>
    </source>
</evidence>
<dbReference type="GO" id="GO:0015074">
    <property type="term" value="P:DNA integration"/>
    <property type="evidence" value="ECO:0007669"/>
    <property type="project" value="InterPro"/>
</dbReference>
<dbReference type="AlphaFoldDB" id="A0A371GS68"/>
<feature type="chain" id="PRO_5016629819" evidence="1">
    <location>
        <begin position="16"/>
        <end position="243"/>
    </location>
</feature>
<dbReference type="GO" id="GO:0003676">
    <property type="term" value="F:nucleic acid binding"/>
    <property type="evidence" value="ECO:0007669"/>
    <property type="project" value="InterPro"/>
</dbReference>
<dbReference type="PROSITE" id="PS50994">
    <property type="entry name" value="INTEGRASE"/>
    <property type="match status" value="1"/>
</dbReference>
<evidence type="ECO:0000256" key="1">
    <source>
        <dbReference type="SAM" id="SignalP"/>
    </source>
</evidence>
<gene>
    <name evidence="3" type="primary">gag-pol</name>
    <name evidence="3" type="ORF">CR513_24494</name>
</gene>
<dbReference type="PANTHER" id="PTHR37984:SF5">
    <property type="entry name" value="PROTEIN NYNRIN-LIKE"/>
    <property type="match status" value="1"/>
</dbReference>
<dbReference type="Pfam" id="PF00665">
    <property type="entry name" value="rve"/>
    <property type="match status" value="1"/>
</dbReference>
<proteinExistence type="predicted"/>
<dbReference type="InterPro" id="IPR012337">
    <property type="entry name" value="RNaseH-like_sf"/>
</dbReference>
<accession>A0A371GS68</accession>
<dbReference type="InterPro" id="IPR050951">
    <property type="entry name" value="Retrovirus_Pol_polyprotein"/>
</dbReference>
<comment type="caution">
    <text evidence="3">The sequence shown here is derived from an EMBL/GenBank/DDBJ whole genome shotgun (WGS) entry which is preliminary data.</text>
</comment>
<dbReference type="Proteomes" id="UP000257109">
    <property type="component" value="Unassembled WGS sequence"/>
</dbReference>
<sequence length="243" mass="28255">MWGIDILGLFPLAPGQVKFLMVVVDCFTKWIEVEPIALISAKRVRHFYWKKIICRFGLSTVIATDNGTQFIAWAITEFCAQYGIKQSFTLVEHHHSNGQAEATNRVILKGLCKRLKEVKGRWVEELSLVLWSLFQSDNNEVELRENLDLLLEEREMTHIRECATKARVAKRYNATVFPCPIRKDDLVLRRTLMGVDTNKLTPKWEGPFRVREEVGQGSFKLEHLNEKVVPRTWNSITTRKYYS</sequence>
<feature type="domain" description="Integrase catalytic" evidence="2">
    <location>
        <begin position="1"/>
        <end position="161"/>
    </location>
</feature>
<keyword evidence="1" id="KW-0732">Signal</keyword>